<dbReference type="Proteomes" id="UP000321378">
    <property type="component" value="Chromosome"/>
</dbReference>
<gene>
    <name evidence="1" type="ORF">JMUB3935_0279</name>
</gene>
<reference evidence="1 2" key="1">
    <citation type="submission" date="2019-07" db="EMBL/GenBank/DDBJ databases">
        <title>Complete Genome Sequence of Leptotrichia trevisanii Strain JMUB3935.</title>
        <authorList>
            <person name="Watanabe S."/>
            <person name="Cui L."/>
        </authorList>
    </citation>
    <scope>NUCLEOTIDE SEQUENCE [LARGE SCALE GENOMIC DNA]</scope>
    <source>
        <strain evidence="1 2">JMUB3935</strain>
    </source>
</reference>
<name>A0A510KHZ8_9FUSO</name>
<dbReference type="AlphaFoldDB" id="A0A510KHZ8"/>
<sequence length="279" mass="33319">MIKIRVIKIYRIKKSEEKNMFLNKYPIFKKGHNVDKEVFEILRDNPLEILSLTYSKYQDGIISGFELTTNIEEKIVIVNKGIIKCNGEIYWMAEDYKFDMPMEEDRYTLKLKLNSNIKQEKYFVREGEFILEKGYDNVSDDEIEITRFITRVGAELRNDYNNFTDLRRDFNLLEIINTKYSSNHINGTLHPTILKLWGMEAAKKEELDIYDVNFYVNCLQGDVEREVIIAYINRKLDLSNIDYTNEELYENLLRILQILGRERRIIEKKRIIPQKITIE</sequence>
<dbReference type="STRING" id="1122173.GCA_000482505_02544"/>
<proteinExistence type="predicted"/>
<accession>A0A510KHZ8</accession>
<evidence type="ECO:0008006" key="3">
    <source>
        <dbReference type="Google" id="ProtNLM"/>
    </source>
</evidence>
<protein>
    <recommendedName>
        <fullName evidence="3">DNA and RNA helicase</fullName>
    </recommendedName>
</protein>
<dbReference type="EMBL" id="AP019840">
    <property type="protein sequence ID" value="BBM51312.1"/>
    <property type="molecule type" value="Genomic_DNA"/>
</dbReference>
<evidence type="ECO:0000313" key="1">
    <source>
        <dbReference type="EMBL" id="BBM51312.1"/>
    </source>
</evidence>
<organism evidence="1 2">
    <name type="scientific">Leptotrichia trevisanii</name>
    <dbReference type="NCBI Taxonomy" id="109328"/>
    <lineage>
        <taxon>Bacteria</taxon>
        <taxon>Fusobacteriati</taxon>
        <taxon>Fusobacteriota</taxon>
        <taxon>Fusobacteriia</taxon>
        <taxon>Fusobacteriales</taxon>
        <taxon>Leptotrichiaceae</taxon>
        <taxon>Leptotrichia</taxon>
    </lineage>
</organism>
<evidence type="ECO:0000313" key="2">
    <source>
        <dbReference type="Proteomes" id="UP000321378"/>
    </source>
</evidence>